<feature type="compositionally biased region" description="Low complexity" evidence="1">
    <location>
        <begin position="88"/>
        <end position="100"/>
    </location>
</feature>
<keyword evidence="2" id="KW-0812">Transmembrane</keyword>
<keyword evidence="4" id="KW-1185">Reference proteome</keyword>
<dbReference type="EMBL" id="CP044331">
    <property type="protein sequence ID" value="QGM96974.1"/>
    <property type="molecule type" value="Genomic_DNA"/>
</dbReference>
<organism evidence="3 4">
    <name type="scientific">Methylocystis parvus</name>
    <dbReference type="NCBI Taxonomy" id="134"/>
    <lineage>
        <taxon>Bacteria</taxon>
        <taxon>Pseudomonadati</taxon>
        <taxon>Pseudomonadota</taxon>
        <taxon>Alphaproteobacteria</taxon>
        <taxon>Hyphomicrobiales</taxon>
        <taxon>Methylocystaceae</taxon>
        <taxon>Methylocystis</taxon>
    </lineage>
</organism>
<dbReference type="Proteomes" id="UP000422569">
    <property type="component" value="Chromosome"/>
</dbReference>
<evidence type="ECO:0000256" key="2">
    <source>
        <dbReference type="SAM" id="Phobius"/>
    </source>
</evidence>
<evidence type="ECO:0000256" key="1">
    <source>
        <dbReference type="SAM" id="MobiDB-lite"/>
    </source>
</evidence>
<evidence type="ECO:0000313" key="4">
    <source>
        <dbReference type="Proteomes" id="UP000422569"/>
    </source>
</evidence>
<gene>
    <name evidence="3" type="ORF">F7D14_05445</name>
</gene>
<evidence type="ECO:0000313" key="3">
    <source>
        <dbReference type="EMBL" id="QGM96974.1"/>
    </source>
</evidence>
<feature type="region of interest" description="Disordered" evidence="1">
    <location>
        <begin position="75"/>
        <end position="112"/>
    </location>
</feature>
<feature type="transmembrane region" description="Helical" evidence="2">
    <location>
        <begin position="12"/>
        <end position="29"/>
    </location>
</feature>
<keyword evidence="2" id="KW-1133">Transmembrane helix</keyword>
<sequence>MIKLGELGRRHVAGMSALALTLLGLGYFASQGFPARSVAELPELAGPSLAQLNPNQSLEEKFLSSLRRVPPNAFGSAEALRMEEGQTGASAGADSSADASQIAPVSPASESKFWSDQEWRIADKAVGDFRSARKPQTRNTGTLSWRPPEEIANKIEKR</sequence>
<dbReference type="RefSeq" id="WP_016922082.1">
    <property type="nucleotide sequence ID" value="NZ_CP044331.1"/>
</dbReference>
<protein>
    <submittedName>
        <fullName evidence="3">Uncharacterized protein</fullName>
    </submittedName>
</protein>
<feature type="compositionally biased region" description="Basic and acidic residues" evidence="1">
    <location>
        <begin position="147"/>
        <end position="158"/>
    </location>
</feature>
<reference evidence="3 4" key="1">
    <citation type="submission" date="2019-09" db="EMBL/GenBank/DDBJ databases">
        <title>Isolation and complete genome sequencing of Methylocystis species.</title>
        <authorList>
            <person name="Rumah B.L."/>
            <person name="Stead C.E."/>
            <person name="Stevens B.C."/>
            <person name="Minton N.P."/>
            <person name="Grosse-Honebrink A."/>
            <person name="Zhang Y."/>
        </authorList>
    </citation>
    <scope>NUCLEOTIDE SEQUENCE [LARGE SCALE GENOMIC DNA]</scope>
    <source>
        <strain evidence="3 4">BRCS2</strain>
    </source>
</reference>
<feature type="region of interest" description="Disordered" evidence="1">
    <location>
        <begin position="125"/>
        <end position="158"/>
    </location>
</feature>
<proteinExistence type="predicted"/>
<dbReference type="AlphaFoldDB" id="A0A6B8LZT6"/>
<name>A0A6B8LZT6_9HYPH</name>
<dbReference type="KEGG" id="mpar:F7D14_05445"/>
<accession>A0A6B8LZT6</accession>
<keyword evidence="2" id="KW-0472">Membrane</keyword>